<evidence type="ECO:0000313" key="2">
    <source>
        <dbReference type="EMBL" id="GAA4155198.1"/>
    </source>
</evidence>
<dbReference type="InterPro" id="IPR036388">
    <property type="entry name" value="WH-like_DNA-bd_sf"/>
</dbReference>
<dbReference type="SUPFAM" id="SSF46785">
    <property type="entry name" value="Winged helix' DNA-binding domain"/>
    <property type="match status" value="1"/>
</dbReference>
<proteinExistence type="predicted"/>
<dbReference type="EMBL" id="BAABDO010000129">
    <property type="protein sequence ID" value="GAA4155198.1"/>
    <property type="molecule type" value="Genomic_DNA"/>
</dbReference>
<dbReference type="Proteomes" id="UP001500266">
    <property type="component" value="Unassembled WGS sequence"/>
</dbReference>
<dbReference type="RefSeq" id="WP_345024619.1">
    <property type="nucleotide sequence ID" value="NZ_BAABDO010000129.1"/>
</dbReference>
<sequence>MQRLVKAGYAERLPDPDDHRAFRVGLTARGRDAADRIRRAGRQWTNDALAGWPQPQRERLAVLFNRMVDDLLAYSEHRRMPCCEGPR</sequence>
<organism evidence="2 3">
    <name type="scientific">Actinomadura keratinilytica</name>
    <dbReference type="NCBI Taxonomy" id="547461"/>
    <lineage>
        <taxon>Bacteria</taxon>
        <taxon>Bacillati</taxon>
        <taxon>Actinomycetota</taxon>
        <taxon>Actinomycetes</taxon>
        <taxon>Streptosporangiales</taxon>
        <taxon>Thermomonosporaceae</taxon>
        <taxon>Actinomadura</taxon>
    </lineage>
</organism>
<evidence type="ECO:0000259" key="1">
    <source>
        <dbReference type="PROSITE" id="PS50995"/>
    </source>
</evidence>
<gene>
    <name evidence="2" type="ORF">GCM10022416_55510</name>
</gene>
<dbReference type="Gene3D" id="1.10.10.10">
    <property type="entry name" value="Winged helix-like DNA-binding domain superfamily/Winged helix DNA-binding domain"/>
    <property type="match status" value="1"/>
</dbReference>
<reference evidence="3" key="1">
    <citation type="journal article" date="2019" name="Int. J. Syst. Evol. Microbiol.">
        <title>The Global Catalogue of Microorganisms (GCM) 10K type strain sequencing project: providing services to taxonomists for standard genome sequencing and annotation.</title>
        <authorList>
            <consortium name="The Broad Institute Genomics Platform"/>
            <consortium name="The Broad Institute Genome Sequencing Center for Infectious Disease"/>
            <person name="Wu L."/>
            <person name="Ma J."/>
        </authorList>
    </citation>
    <scope>NUCLEOTIDE SEQUENCE [LARGE SCALE GENOMIC DNA]</scope>
    <source>
        <strain evidence="3">JCM 17316</strain>
    </source>
</reference>
<evidence type="ECO:0000313" key="3">
    <source>
        <dbReference type="Proteomes" id="UP001500266"/>
    </source>
</evidence>
<accession>A0ABP7ZEI6</accession>
<name>A0ABP7ZEI6_9ACTN</name>
<feature type="domain" description="HTH marR-type" evidence="1">
    <location>
        <begin position="1"/>
        <end position="69"/>
    </location>
</feature>
<dbReference type="PROSITE" id="PS50995">
    <property type="entry name" value="HTH_MARR_2"/>
    <property type="match status" value="1"/>
</dbReference>
<comment type="caution">
    <text evidence="2">The sequence shown here is derived from an EMBL/GenBank/DDBJ whole genome shotgun (WGS) entry which is preliminary data.</text>
</comment>
<keyword evidence="3" id="KW-1185">Reference proteome</keyword>
<dbReference type="InterPro" id="IPR000835">
    <property type="entry name" value="HTH_MarR-typ"/>
</dbReference>
<dbReference type="InterPro" id="IPR036390">
    <property type="entry name" value="WH_DNA-bd_sf"/>
</dbReference>
<protein>
    <recommendedName>
        <fullName evidence="1">HTH marR-type domain-containing protein</fullName>
    </recommendedName>
</protein>